<dbReference type="CDD" id="cd01335">
    <property type="entry name" value="Radical_SAM"/>
    <property type="match status" value="1"/>
</dbReference>
<dbReference type="RefSeq" id="WP_200587039.1">
    <property type="nucleotide sequence ID" value="NZ_JAEHFY010000018.1"/>
</dbReference>
<dbReference type="InterPro" id="IPR007197">
    <property type="entry name" value="rSAM"/>
</dbReference>
<sequence>MRNDYNDYGTIYWVFTQLCNDECDHCYNDSGPKGERMTDEECLQIISNLPERLGRIILSGGEPIADKKQLYLILDTLTAKYGKDFNISLQTNGDLLKPKILDELLEKGVKSFSIASLDRFHKHAGAKLAPLKELFDSRGLVDIMPYITVGVYEEGKRQKIDPSWKTYSYFGANEEMWLGGNWARGRAYEKDLWMQDPLHNFCKIQSGAKNFLGGHTDVIEELSIQLWAINPCCPGTKKAMGDARKEKVIDVLLKVKESPIFQALNNGEPYKMGESIGVTQKYALERGKATQNICLWCDEFFERHYDIDNLRAKTKDEVIGELDSFIKLPVISNHQ</sequence>
<dbReference type="PANTHER" id="PTHR11228">
    <property type="entry name" value="RADICAL SAM DOMAIN PROTEIN"/>
    <property type="match status" value="1"/>
</dbReference>
<protein>
    <submittedName>
        <fullName evidence="7">Radical SAM protein</fullName>
    </submittedName>
</protein>
<dbReference type="Gene3D" id="3.20.20.70">
    <property type="entry name" value="Aldolase class I"/>
    <property type="match status" value="1"/>
</dbReference>
<reference evidence="7 8" key="1">
    <citation type="submission" date="2020-12" db="EMBL/GenBank/DDBJ databases">
        <title>Bacterial novel species Pedobacter sp. SD-b isolated from soil.</title>
        <authorList>
            <person name="Jung H.-Y."/>
        </authorList>
    </citation>
    <scope>NUCLEOTIDE SEQUENCE [LARGE SCALE GENOMIC DNA]</scope>
    <source>
        <strain evidence="7 8">SD-b</strain>
    </source>
</reference>
<keyword evidence="2" id="KW-0949">S-adenosyl-L-methionine</keyword>
<dbReference type="InterPro" id="IPR058240">
    <property type="entry name" value="rSAM_sf"/>
</dbReference>
<dbReference type="EMBL" id="JAEHFY010000018">
    <property type="protein sequence ID" value="MBK0383851.1"/>
    <property type="molecule type" value="Genomic_DNA"/>
</dbReference>
<evidence type="ECO:0000256" key="3">
    <source>
        <dbReference type="ARBA" id="ARBA00022723"/>
    </source>
</evidence>
<keyword evidence="8" id="KW-1185">Reference proteome</keyword>
<feature type="domain" description="Radical SAM core" evidence="6">
    <location>
        <begin position="14"/>
        <end position="114"/>
    </location>
</feature>
<organism evidence="7 8">
    <name type="scientific">Pedobacter segetis</name>
    <dbReference type="NCBI Taxonomy" id="2793069"/>
    <lineage>
        <taxon>Bacteria</taxon>
        <taxon>Pseudomonadati</taxon>
        <taxon>Bacteroidota</taxon>
        <taxon>Sphingobacteriia</taxon>
        <taxon>Sphingobacteriales</taxon>
        <taxon>Sphingobacteriaceae</taxon>
        <taxon>Pedobacter</taxon>
    </lineage>
</organism>
<keyword evidence="5" id="KW-0411">Iron-sulfur</keyword>
<dbReference type="InterPro" id="IPR050377">
    <property type="entry name" value="Radical_SAM_PqqE_MftC-like"/>
</dbReference>
<proteinExistence type="predicted"/>
<dbReference type="PANTHER" id="PTHR11228:SF34">
    <property type="entry name" value="TUNGSTEN-CONTAINING ALDEHYDE FERREDOXIN OXIDOREDUCTASE COFACTOR MODIFYING PROTEIN"/>
    <property type="match status" value="1"/>
</dbReference>
<evidence type="ECO:0000256" key="1">
    <source>
        <dbReference type="ARBA" id="ARBA00001966"/>
    </source>
</evidence>
<accession>A0ABS1BLY1</accession>
<dbReference type="Proteomes" id="UP000660024">
    <property type="component" value="Unassembled WGS sequence"/>
</dbReference>
<dbReference type="SFLD" id="SFLDG01067">
    <property type="entry name" value="SPASM/twitch_domain_containing"/>
    <property type="match status" value="1"/>
</dbReference>
<keyword evidence="4" id="KW-0408">Iron</keyword>
<dbReference type="Pfam" id="PF04055">
    <property type="entry name" value="Radical_SAM"/>
    <property type="match status" value="1"/>
</dbReference>
<gene>
    <name evidence="7" type="ORF">I5M32_12855</name>
</gene>
<comment type="cofactor">
    <cofactor evidence="1">
        <name>[4Fe-4S] cluster</name>
        <dbReference type="ChEBI" id="CHEBI:49883"/>
    </cofactor>
</comment>
<name>A0ABS1BLY1_9SPHI</name>
<dbReference type="SFLD" id="SFLDS00029">
    <property type="entry name" value="Radical_SAM"/>
    <property type="match status" value="1"/>
</dbReference>
<keyword evidence="3" id="KW-0479">Metal-binding</keyword>
<evidence type="ECO:0000256" key="2">
    <source>
        <dbReference type="ARBA" id="ARBA00022691"/>
    </source>
</evidence>
<evidence type="ECO:0000259" key="6">
    <source>
        <dbReference type="Pfam" id="PF04055"/>
    </source>
</evidence>
<evidence type="ECO:0000256" key="4">
    <source>
        <dbReference type="ARBA" id="ARBA00023004"/>
    </source>
</evidence>
<comment type="caution">
    <text evidence="7">The sequence shown here is derived from an EMBL/GenBank/DDBJ whole genome shotgun (WGS) entry which is preliminary data.</text>
</comment>
<evidence type="ECO:0000313" key="8">
    <source>
        <dbReference type="Proteomes" id="UP000660024"/>
    </source>
</evidence>
<evidence type="ECO:0000313" key="7">
    <source>
        <dbReference type="EMBL" id="MBK0383851.1"/>
    </source>
</evidence>
<dbReference type="SUPFAM" id="SSF102114">
    <property type="entry name" value="Radical SAM enzymes"/>
    <property type="match status" value="1"/>
</dbReference>
<dbReference type="InterPro" id="IPR013785">
    <property type="entry name" value="Aldolase_TIM"/>
</dbReference>
<evidence type="ECO:0000256" key="5">
    <source>
        <dbReference type="ARBA" id="ARBA00023014"/>
    </source>
</evidence>